<evidence type="ECO:0000256" key="1">
    <source>
        <dbReference type="SAM" id="MobiDB-lite"/>
    </source>
</evidence>
<feature type="region of interest" description="Disordered" evidence="1">
    <location>
        <begin position="1"/>
        <end position="119"/>
    </location>
</feature>
<name>A0A0P4VQC7_9HEMI</name>
<dbReference type="EMBL" id="GDKW01001390">
    <property type="protein sequence ID" value="JAI55205.1"/>
    <property type="molecule type" value="mRNA"/>
</dbReference>
<proteinExistence type="evidence at transcript level"/>
<feature type="compositionally biased region" description="Basic and acidic residues" evidence="1">
    <location>
        <begin position="99"/>
        <end position="112"/>
    </location>
</feature>
<accession>A0A0P4VQC7</accession>
<protein>
    <submittedName>
        <fullName evidence="2">Putative accessory gland protein</fullName>
    </submittedName>
</protein>
<organism evidence="2">
    <name type="scientific">Rhodnius neglectus</name>
    <dbReference type="NCBI Taxonomy" id="72488"/>
    <lineage>
        <taxon>Eukaryota</taxon>
        <taxon>Metazoa</taxon>
        <taxon>Ecdysozoa</taxon>
        <taxon>Arthropoda</taxon>
        <taxon>Hexapoda</taxon>
        <taxon>Insecta</taxon>
        <taxon>Pterygota</taxon>
        <taxon>Neoptera</taxon>
        <taxon>Paraneoptera</taxon>
        <taxon>Hemiptera</taxon>
        <taxon>Heteroptera</taxon>
        <taxon>Panheteroptera</taxon>
        <taxon>Cimicomorpha</taxon>
        <taxon>Reduviidae</taxon>
        <taxon>Triatominae</taxon>
        <taxon>Rhodnius</taxon>
    </lineage>
</organism>
<evidence type="ECO:0000313" key="2">
    <source>
        <dbReference type="EMBL" id="JAI55205.1"/>
    </source>
</evidence>
<feature type="compositionally biased region" description="Basic and acidic residues" evidence="1">
    <location>
        <begin position="1"/>
        <end position="82"/>
    </location>
</feature>
<sequence length="119" mass="12725">MSDTATEVKDTKTVTSPEKEKEVEKKTPTEEKVGKETNGENKAETTDASKKNGVEKESEKEVKPLENGDAKEEVVSQKRKSDVGGGDATDSGSPTEGISPEKKAKLEEKVENGEAEATA</sequence>
<dbReference type="AlphaFoldDB" id="A0A0P4VQC7"/>
<reference evidence="2" key="1">
    <citation type="journal article" date="2016" name="PLoS Negl. Trop. Dis.">
        <title>A Deep Insight into the Sialome of Rhodnius neglectus, a Vector of Chagas Disease.</title>
        <authorList>
            <person name="Santiago P.B."/>
            <person name="Assumpcao T.C."/>
            <person name="Araujo C.N."/>
            <person name="Bastos I.M."/>
            <person name="Neves D."/>
            <person name="Silva I.G."/>
            <person name="Charneau S."/>
            <person name="Queiroz R.M."/>
            <person name="Raiol T."/>
            <person name="Oliveira J.V."/>
            <person name="Sousa M.V."/>
            <person name="Calvo E."/>
            <person name="Ribeiro J.M."/>
            <person name="Santana J.M."/>
        </authorList>
    </citation>
    <scope>NUCLEOTIDE SEQUENCE</scope>
    <source>
        <tissue evidence="2">Salivary glands</tissue>
    </source>
</reference>